<dbReference type="Proteomes" id="UP000247612">
    <property type="component" value="Unassembled WGS sequence"/>
</dbReference>
<dbReference type="SMART" id="SM00331">
    <property type="entry name" value="PP2C_SIG"/>
    <property type="match status" value="1"/>
</dbReference>
<dbReference type="EMBL" id="QJKH01000008">
    <property type="protein sequence ID" value="PXX78215.1"/>
    <property type="molecule type" value="Genomic_DNA"/>
</dbReference>
<dbReference type="InterPro" id="IPR015655">
    <property type="entry name" value="PP2C"/>
</dbReference>
<evidence type="ECO:0000313" key="2">
    <source>
        <dbReference type="EMBL" id="PXX78215.1"/>
    </source>
</evidence>
<dbReference type="AlphaFoldDB" id="A0A318KRA6"/>
<dbReference type="SUPFAM" id="SSF81606">
    <property type="entry name" value="PP2C-like"/>
    <property type="match status" value="1"/>
</dbReference>
<dbReference type="Pfam" id="PF13672">
    <property type="entry name" value="PP2C_2"/>
    <property type="match status" value="1"/>
</dbReference>
<sequence>MHFYGMSDIGLVRSVNQDSFCATFNINNDFMAIVCDGIGGGKAGDVASSLAVESMRASFLKNPSLNNDEDVQRWLHETINEVNDAIFTQSTSNRSQHGMGTTMVGILITSLNSYVFNIGDSRAYAMYDDLICLTEDHNLLSDLLRSGEVSRETAHNHPQRHVLTNALGIWDNVRVDIARINNDYSQLLICSDGLHGYVKEGVIHEILLMNEGIKVRTRKLIDSALAEGGLDNITVILIDQREGDLNG</sequence>
<accession>A0A318KRA6</accession>
<reference evidence="2 3" key="1">
    <citation type="submission" date="2018-05" db="EMBL/GenBank/DDBJ databases">
        <title>Genomic Encyclopedia of Type Strains, Phase IV (KMG-IV): sequencing the most valuable type-strain genomes for metagenomic binning, comparative biology and taxonomic classification.</title>
        <authorList>
            <person name="Goeker M."/>
        </authorList>
    </citation>
    <scope>NUCLEOTIDE SEQUENCE [LARGE SCALE GENOMIC DNA]</scope>
    <source>
        <strain evidence="2 3">JC118</strain>
    </source>
</reference>
<dbReference type="PANTHER" id="PTHR47992">
    <property type="entry name" value="PROTEIN PHOSPHATASE"/>
    <property type="match status" value="1"/>
</dbReference>
<dbReference type="NCBIfam" id="NF033484">
    <property type="entry name" value="Stp1_PP2C_phos"/>
    <property type="match status" value="1"/>
</dbReference>
<protein>
    <submittedName>
        <fullName evidence="2">Protein phosphatase</fullName>
    </submittedName>
</protein>
<dbReference type="Gene3D" id="3.60.40.10">
    <property type="entry name" value="PPM-type phosphatase domain"/>
    <property type="match status" value="1"/>
</dbReference>
<dbReference type="PROSITE" id="PS51746">
    <property type="entry name" value="PPM_2"/>
    <property type="match status" value="1"/>
</dbReference>
<feature type="domain" description="PPM-type phosphatase" evidence="1">
    <location>
        <begin position="1"/>
        <end position="240"/>
    </location>
</feature>
<dbReference type="SMART" id="SM00332">
    <property type="entry name" value="PP2Cc"/>
    <property type="match status" value="1"/>
</dbReference>
<proteinExistence type="predicted"/>
<evidence type="ECO:0000259" key="1">
    <source>
        <dbReference type="PROSITE" id="PS51746"/>
    </source>
</evidence>
<dbReference type="RefSeq" id="WP_022936759.1">
    <property type="nucleotide sequence ID" value="NZ_CABKRQ010000001.1"/>
</dbReference>
<name>A0A318KRA6_9FIRM</name>
<comment type="caution">
    <text evidence="2">The sequence shown here is derived from an EMBL/GenBank/DDBJ whole genome shotgun (WGS) entry which is preliminary data.</text>
</comment>
<keyword evidence="3" id="KW-1185">Reference proteome</keyword>
<dbReference type="InterPro" id="IPR001932">
    <property type="entry name" value="PPM-type_phosphatase-like_dom"/>
</dbReference>
<evidence type="ECO:0000313" key="3">
    <source>
        <dbReference type="Proteomes" id="UP000247612"/>
    </source>
</evidence>
<dbReference type="GO" id="GO:0004722">
    <property type="term" value="F:protein serine/threonine phosphatase activity"/>
    <property type="evidence" value="ECO:0007669"/>
    <property type="project" value="InterPro"/>
</dbReference>
<dbReference type="STRING" id="1034346.GCA_000313565_00455"/>
<dbReference type="CDD" id="cd00143">
    <property type="entry name" value="PP2Cc"/>
    <property type="match status" value="1"/>
</dbReference>
<organism evidence="2 3">
    <name type="scientific">Dielma fastidiosa</name>
    <dbReference type="NCBI Taxonomy" id="1034346"/>
    <lineage>
        <taxon>Bacteria</taxon>
        <taxon>Bacillati</taxon>
        <taxon>Bacillota</taxon>
        <taxon>Erysipelotrichia</taxon>
        <taxon>Erysipelotrichales</taxon>
        <taxon>Erysipelotrichaceae</taxon>
        <taxon>Dielma</taxon>
    </lineage>
</organism>
<dbReference type="InterPro" id="IPR036457">
    <property type="entry name" value="PPM-type-like_dom_sf"/>
</dbReference>
<gene>
    <name evidence="2" type="ORF">DES51_108142</name>
</gene>
<dbReference type="OrthoDB" id="9801841at2"/>